<name>A0ABD5VEM3_9EURY</name>
<dbReference type="RefSeq" id="WP_336350897.1">
    <property type="nucleotide sequence ID" value="NZ_JAZAQL010000002.1"/>
</dbReference>
<evidence type="ECO:0000313" key="3">
    <source>
        <dbReference type="Proteomes" id="UP001596395"/>
    </source>
</evidence>
<dbReference type="AlphaFoldDB" id="A0ABD5VEM3"/>
<keyword evidence="1" id="KW-0472">Membrane</keyword>
<sequence>MLELLVSALVVLVVVAVVALGAVAVGLVSVREFYRGRTERTDVATIDDTDPADPTVR</sequence>
<feature type="transmembrane region" description="Helical" evidence="1">
    <location>
        <begin position="6"/>
        <end position="30"/>
    </location>
</feature>
<proteinExistence type="predicted"/>
<accession>A0ABD5VEM3</accession>
<keyword evidence="3" id="KW-1185">Reference proteome</keyword>
<dbReference type="Proteomes" id="UP001596395">
    <property type="component" value="Unassembled WGS sequence"/>
</dbReference>
<reference evidence="2 3" key="1">
    <citation type="journal article" date="2019" name="Int. J. Syst. Evol. Microbiol.">
        <title>The Global Catalogue of Microorganisms (GCM) 10K type strain sequencing project: providing services to taxonomists for standard genome sequencing and annotation.</title>
        <authorList>
            <consortium name="The Broad Institute Genomics Platform"/>
            <consortium name="The Broad Institute Genome Sequencing Center for Infectious Disease"/>
            <person name="Wu L."/>
            <person name="Ma J."/>
        </authorList>
    </citation>
    <scope>NUCLEOTIDE SEQUENCE [LARGE SCALE GENOMIC DNA]</scope>
    <source>
        <strain evidence="2 3">GX26</strain>
    </source>
</reference>
<comment type="caution">
    <text evidence="2">The sequence shown here is derived from an EMBL/GenBank/DDBJ whole genome shotgun (WGS) entry which is preliminary data.</text>
</comment>
<organism evidence="2 3">
    <name type="scientific">Halorubellus litoreus</name>
    <dbReference type="NCBI Taxonomy" id="755308"/>
    <lineage>
        <taxon>Archaea</taxon>
        <taxon>Methanobacteriati</taxon>
        <taxon>Methanobacteriota</taxon>
        <taxon>Stenosarchaea group</taxon>
        <taxon>Halobacteria</taxon>
        <taxon>Halobacteriales</taxon>
        <taxon>Halorubellaceae</taxon>
        <taxon>Halorubellus</taxon>
    </lineage>
</organism>
<evidence type="ECO:0000256" key="1">
    <source>
        <dbReference type="SAM" id="Phobius"/>
    </source>
</evidence>
<protein>
    <submittedName>
        <fullName evidence="2">Uncharacterized protein</fullName>
    </submittedName>
</protein>
<dbReference type="EMBL" id="JBHSXN010000002">
    <property type="protein sequence ID" value="MFC6953950.1"/>
    <property type="molecule type" value="Genomic_DNA"/>
</dbReference>
<keyword evidence="1" id="KW-0812">Transmembrane</keyword>
<gene>
    <name evidence="2" type="ORF">ACFQGB_13850</name>
</gene>
<keyword evidence="1" id="KW-1133">Transmembrane helix</keyword>
<evidence type="ECO:0000313" key="2">
    <source>
        <dbReference type="EMBL" id="MFC6953950.1"/>
    </source>
</evidence>